<keyword evidence="2" id="KW-0812">Transmembrane</keyword>
<feature type="coiled-coil region" evidence="1">
    <location>
        <begin position="148"/>
        <end position="182"/>
    </location>
</feature>
<feature type="transmembrane region" description="Helical" evidence="2">
    <location>
        <begin position="84"/>
        <end position="102"/>
    </location>
</feature>
<keyword evidence="2" id="KW-1133">Transmembrane helix</keyword>
<comment type="caution">
    <text evidence="3">The sequence shown here is derived from an EMBL/GenBank/DDBJ whole genome shotgun (WGS) entry which is preliminary data.</text>
</comment>
<sequence>MLQTLAKFSVSPEFYLLFLTVLEFTSKPVELGKKFFPFVFDLAILVDFLWLFVKSPLVKDVALGLSLLVFLWWFVNTYKAHKALTLVLGSVGVILLALDNFMQSVKTYQGISGTIDLICDALVIIMLILIIMLEMYRKYYWDEEPDVRVEIEANKDGEELTAEEAEELKDRVAKQLKDTLTNVEDADSTEINIKVNNVEVFHYND</sequence>
<dbReference type="EMBL" id="AZFB01000003">
    <property type="protein sequence ID" value="KRL63537.1"/>
    <property type="molecule type" value="Genomic_DNA"/>
</dbReference>
<name>A0A0R1S3N1_9LACO</name>
<reference evidence="3 4" key="1">
    <citation type="journal article" date="2015" name="Genome Announc.">
        <title>Expanding the biotechnology potential of lactobacilli through comparative genomics of 213 strains and associated genera.</title>
        <authorList>
            <person name="Sun Z."/>
            <person name="Harris H.M."/>
            <person name="McCann A."/>
            <person name="Guo C."/>
            <person name="Argimon S."/>
            <person name="Zhang W."/>
            <person name="Yang X."/>
            <person name="Jeffery I.B."/>
            <person name="Cooney J.C."/>
            <person name="Kagawa T.F."/>
            <person name="Liu W."/>
            <person name="Song Y."/>
            <person name="Salvetti E."/>
            <person name="Wrobel A."/>
            <person name="Rasinkangas P."/>
            <person name="Parkhill J."/>
            <person name="Rea M.C."/>
            <person name="O'Sullivan O."/>
            <person name="Ritari J."/>
            <person name="Douillard F.P."/>
            <person name="Paul Ross R."/>
            <person name="Yang R."/>
            <person name="Briner A.E."/>
            <person name="Felis G.E."/>
            <person name="de Vos W.M."/>
            <person name="Barrangou R."/>
            <person name="Klaenhammer T.R."/>
            <person name="Caufield P.W."/>
            <person name="Cui Y."/>
            <person name="Zhang H."/>
            <person name="O'Toole P.W."/>
        </authorList>
    </citation>
    <scope>NUCLEOTIDE SEQUENCE [LARGE SCALE GENOMIC DNA]</scope>
    <source>
        <strain evidence="3 4">DSM 15354</strain>
    </source>
</reference>
<dbReference type="AlphaFoldDB" id="A0A0R1S3N1"/>
<gene>
    <name evidence="3" type="ORF">FC23_GL000780</name>
</gene>
<organism evidence="3 4">
    <name type="scientific">Lactobacillus psittaci DSM 15354</name>
    <dbReference type="NCBI Taxonomy" id="1122152"/>
    <lineage>
        <taxon>Bacteria</taxon>
        <taxon>Bacillati</taxon>
        <taxon>Bacillota</taxon>
        <taxon>Bacilli</taxon>
        <taxon>Lactobacillales</taxon>
        <taxon>Lactobacillaceae</taxon>
        <taxon>Lactobacillus</taxon>
    </lineage>
</organism>
<keyword evidence="4" id="KW-1185">Reference proteome</keyword>
<feature type="transmembrane region" description="Helical" evidence="2">
    <location>
        <begin position="114"/>
        <end position="133"/>
    </location>
</feature>
<dbReference type="Proteomes" id="UP000051931">
    <property type="component" value="Unassembled WGS sequence"/>
</dbReference>
<evidence type="ECO:0000313" key="3">
    <source>
        <dbReference type="EMBL" id="KRL63537.1"/>
    </source>
</evidence>
<feature type="transmembrane region" description="Helical" evidence="2">
    <location>
        <begin position="35"/>
        <end position="53"/>
    </location>
</feature>
<keyword evidence="2" id="KW-0472">Membrane</keyword>
<proteinExistence type="predicted"/>
<evidence type="ECO:0000256" key="1">
    <source>
        <dbReference type="SAM" id="Coils"/>
    </source>
</evidence>
<dbReference type="PATRIC" id="fig|1122152.4.peg.794"/>
<feature type="transmembrane region" description="Helical" evidence="2">
    <location>
        <begin position="60"/>
        <end position="78"/>
    </location>
</feature>
<evidence type="ECO:0000313" key="4">
    <source>
        <dbReference type="Proteomes" id="UP000051931"/>
    </source>
</evidence>
<protein>
    <submittedName>
        <fullName evidence="3">Uncharacterized protein</fullName>
    </submittedName>
</protein>
<keyword evidence="1" id="KW-0175">Coiled coil</keyword>
<evidence type="ECO:0000256" key="2">
    <source>
        <dbReference type="SAM" id="Phobius"/>
    </source>
</evidence>
<accession>A0A0R1S3N1</accession>
<dbReference type="STRING" id="1122152.GCA_000425905_00217"/>
<dbReference type="RefSeq" id="WP_027825516.1">
    <property type="nucleotide sequence ID" value="NZ_AZFB01000003.1"/>
</dbReference>